<dbReference type="STRING" id="1678840.ATC1_13843"/>
<name>A0A0S7BKQ4_9CHLR</name>
<dbReference type="EMBL" id="DF968181">
    <property type="protein sequence ID" value="GAP40861.1"/>
    <property type="molecule type" value="Genomic_DNA"/>
</dbReference>
<dbReference type="PATRIC" id="fig|1678840.3.peg.2224"/>
<gene>
    <name evidence="1" type="ORF">ATC1_13843</name>
</gene>
<sequence>MPIGGTPVPKREIIELVIRNIPGDQIREMLKIQAETDLRRRLDDFSKNQLVEVLQSTENGHNALEDTKANYPLSSSPTLYLVSVNSWPDFQHLLEATTELAEQMQEAAVRFGLDRTVRSVYIITPAREFVTQIPFQEIPLVYEKKIEYVVSDPESEDFGEVNVIYSLEKAIIWYSREFRHALLLCADFQAVKPILYYCRTLLDISWQLPYLSEEMLDRLAEGANPRTASFSRVDVDPIGIFDAQSLTISDPSLGELRSYRSLSDDTSRQQTFGFYSSHPDLVQGGMGISRQYGRIWTPTHLRKDSLLALSINLIQKTEQDLNREADINPNGFITYYRNVPVTLGRKKLRTQQRYYFDELIKAIIGARRSRTLEFQFDPVFVRNLVEQYHFLDIVPALNIHCENCGDNIARCSICNSPLTPIVMDHQLIFQCSTHPNEPQYQDNELFPCDCGANIELTFSVDIRILPGVQLLKAIHRFLGVLENQQYDGSFIIIGNVLRLLSRNRVAINEYHLPEFQMWQTRAHIHQRNISDERKIQYRQILGRIKEKCIRNNRHSSLEICAACMQEAVTTARINSGNDLCLARLFGYAIDEDFDGVHHGHEVADIRYPDVLLNTGEEVRLGIHLKSRESHRVHGLGRSVSCIKGLYTQYCYSAYLATLGGEDLDVIGVSVPNEIGDEVRENFQFISSQFGYPLIVLDEEDWLRIMDAAMEKTAIEHV</sequence>
<evidence type="ECO:0000313" key="2">
    <source>
        <dbReference type="Proteomes" id="UP000053370"/>
    </source>
</evidence>
<dbReference type="Proteomes" id="UP000053370">
    <property type="component" value="Unassembled WGS sequence"/>
</dbReference>
<accession>A0A0S7BKQ4</accession>
<dbReference type="AlphaFoldDB" id="A0A0S7BKQ4"/>
<proteinExistence type="predicted"/>
<keyword evidence="2" id="KW-1185">Reference proteome</keyword>
<evidence type="ECO:0000313" key="1">
    <source>
        <dbReference type="EMBL" id="GAP40861.1"/>
    </source>
</evidence>
<organism evidence="1">
    <name type="scientific">Flexilinea flocculi</name>
    <dbReference type="NCBI Taxonomy" id="1678840"/>
    <lineage>
        <taxon>Bacteria</taxon>
        <taxon>Bacillati</taxon>
        <taxon>Chloroflexota</taxon>
        <taxon>Anaerolineae</taxon>
        <taxon>Anaerolineales</taxon>
        <taxon>Anaerolineaceae</taxon>
        <taxon>Flexilinea</taxon>
    </lineage>
</organism>
<reference evidence="1" key="1">
    <citation type="journal article" date="2015" name="Genome Announc.">
        <title>Draft Genome Sequence of Anaerolineae Strain TC1, a Novel Isolate from a Methanogenic Wastewater Treatment System.</title>
        <authorList>
            <person name="Matsuura N."/>
            <person name="Tourlousse D.M."/>
            <person name="Sun L."/>
            <person name="Toyonaga M."/>
            <person name="Kuroda K."/>
            <person name="Ohashi A."/>
            <person name="Cruz R."/>
            <person name="Yamaguchi T."/>
            <person name="Sekiguchi Y."/>
        </authorList>
    </citation>
    <scope>NUCLEOTIDE SEQUENCE [LARGE SCALE GENOMIC DNA]</scope>
    <source>
        <strain evidence="1">TC1</strain>
    </source>
</reference>
<protein>
    <submittedName>
        <fullName evidence="1">Uncharacterized protein</fullName>
    </submittedName>
</protein>